<comment type="caution">
    <text evidence="2">The sequence shown here is derived from an EMBL/GenBank/DDBJ whole genome shotgun (WGS) entry which is preliminary data.</text>
</comment>
<evidence type="ECO:0000313" key="3">
    <source>
        <dbReference type="Proteomes" id="UP000439903"/>
    </source>
</evidence>
<evidence type="ECO:0000256" key="1">
    <source>
        <dbReference type="SAM" id="MobiDB-lite"/>
    </source>
</evidence>
<evidence type="ECO:0000313" key="2">
    <source>
        <dbReference type="EMBL" id="KAF0391094.1"/>
    </source>
</evidence>
<dbReference type="AlphaFoldDB" id="A0A8H3X072"/>
<reference evidence="2 3" key="1">
    <citation type="journal article" date="2019" name="Environ. Microbiol.">
        <title>At the nexus of three kingdoms: the genome of the mycorrhizal fungus Gigaspora margarita provides insights into plant, endobacterial and fungal interactions.</title>
        <authorList>
            <person name="Venice F."/>
            <person name="Ghignone S."/>
            <person name="Salvioli di Fossalunga A."/>
            <person name="Amselem J."/>
            <person name="Novero M."/>
            <person name="Xianan X."/>
            <person name="Sedzielewska Toro K."/>
            <person name="Morin E."/>
            <person name="Lipzen A."/>
            <person name="Grigoriev I.V."/>
            <person name="Henrissat B."/>
            <person name="Martin F.M."/>
            <person name="Bonfante P."/>
        </authorList>
    </citation>
    <scope>NUCLEOTIDE SEQUENCE [LARGE SCALE GENOMIC DNA]</scope>
    <source>
        <strain evidence="2 3">BEG34</strain>
    </source>
</reference>
<feature type="compositionally biased region" description="Polar residues" evidence="1">
    <location>
        <begin position="54"/>
        <end position="65"/>
    </location>
</feature>
<keyword evidence="3" id="KW-1185">Reference proteome</keyword>
<dbReference type="Proteomes" id="UP000439903">
    <property type="component" value="Unassembled WGS sequence"/>
</dbReference>
<dbReference type="EMBL" id="WTPW01002227">
    <property type="protein sequence ID" value="KAF0391094.1"/>
    <property type="molecule type" value="Genomic_DNA"/>
</dbReference>
<gene>
    <name evidence="2" type="ORF">F8M41_010784</name>
</gene>
<sequence length="82" mass="9134">MKFKRGSKTKASPLLFPIFKKETEDEVTKRNKSRSPILIFQDNNQEAGPGPAIQASSSQNKAQENTNKDGTYDLLIDNPPVN</sequence>
<accession>A0A8H3X072</accession>
<organism evidence="2 3">
    <name type="scientific">Gigaspora margarita</name>
    <dbReference type="NCBI Taxonomy" id="4874"/>
    <lineage>
        <taxon>Eukaryota</taxon>
        <taxon>Fungi</taxon>
        <taxon>Fungi incertae sedis</taxon>
        <taxon>Mucoromycota</taxon>
        <taxon>Glomeromycotina</taxon>
        <taxon>Glomeromycetes</taxon>
        <taxon>Diversisporales</taxon>
        <taxon>Gigasporaceae</taxon>
        <taxon>Gigaspora</taxon>
    </lineage>
</organism>
<feature type="region of interest" description="Disordered" evidence="1">
    <location>
        <begin position="24"/>
        <end position="82"/>
    </location>
</feature>
<proteinExistence type="predicted"/>
<name>A0A8H3X072_GIGMA</name>
<protein>
    <submittedName>
        <fullName evidence="2">Uncharacterized protein</fullName>
    </submittedName>
</protein>